<protein>
    <recommendedName>
        <fullName evidence="4">Btz domain-containing protein</fullName>
    </recommendedName>
</protein>
<evidence type="ECO:0008006" key="4">
    <source>
        <dbReference type="Google" id="ProtNLM"/>
    </source>
</evidence>
<organism evidence="2 3">
    <name type="scientific">Strigamia maritima</name>
    <name type="common">European centipede</name>
    <name type="synonym">Geophilus maritimus</name>
    <dbReference type="NCBI Taxonomy" id="126957"/>
    <lineage>
        <taxon>Eukaryota</taxon>
        <taxon>Metazoa</taxon>
        <taxon>Ecdysozoa</taxon>
        <taxon>Arthropoda</taxon>
        <taxon>Myriapoda</taxon>
        <taxon>Chilopoda</taxon>
        <taxon>Pleurostigmophora</taxon>
        <taxon>Geophilomorpha</taxon>
        <taxon>Linotaeniidae</taxon>
        <taxon>Strigamia</taxon>
    </lineage>
</organism>
<evidence type="ECO:0000313" key="2">
    <source>
        <dbReference type="EnsemblMetazoa" id="SMAR012556-PA"/>
    </source>
</evidence>
<dbReference type="OMA" id="QSEMHEN"/>
<keyword evidence="3" id="KW-1185">Reference proteome</keyword>
<evidence type="ECO:0000256" key="1">
    <source>
        <dbReference type="SAM" id="MobiDB-lite"/>
    </source>
</evidence>
<accession>T1JFE2</accession>
<feature type="region of interest" description="Disordered" evidence="1">
    <location>
        <begin position="220"/>
        <end position="240"/>
    </location>
</feature>
<feature type="compositionally biased region" description="Basic and acidic residues" evidence="1">
    <location>
        <begin position="1"/>
        <end position="15"/>
    </location>
</feature>
<feature type="compositionally biased region" description="Gly residues" evidence="1">
    <location>
        <begin position="434"/>
        <end position="443"/>
    </location>
</feature>
<feature type="compositionally biased region" description="Basic and acidic residues" evidence="1">
    <location>
        <begin position="417"/>
        <end position="431"/>
    </location>
</feature>
<name>T1JFE2_STRMM</name>
<proteinExistence type="predicted"/>
<feature type="compositionally biased region" description="Basic and acidic residues" evidence="1">
    <location>
        <begin position="489"/>
        <end position="511"/>
    </location>
</feature>
<feature type="compositionally biased region" description="Basic and acidic residues" evidence="1">
    <location>
        <begin position="291"/>
        <end position="311"/>
    </location>
</feature>
<feature type="region of interest" description="Disordered" evidence="1">
    <location>
        <begin position="414"/>
        <end position="460"/>
    </location>
</feature>
<dbReference type="AlphaFoldDB" id="T1JFE2"/>
<reference evidence="2" key="2">
    <citation type="submission" date="2015-02" db="UniProtKB">
        <authorList>
            <consortium name="EnsemblMetazoa"/>
        </authorList>
    </citation>
    <scope>IDENTIFICATION</scope>
</reference>
<feature type="region of interest" description="Disordered" evidence="1">
    <location>
        <begin position="1"/>
        <end position="29"/>
    </location>
</feature>
<reference evidence="3" key="1">
    <citation type="submission" date="2011-05" db="EMBL/GenBank/DDBJ databases">
        <authorList>
            <person name="Richards S.R."/>
            <person name="Qu J."/>
            <person name="Jiang H."/>
            <person name="Jhangiani S.N."/>
            <person name="Agravi P."/>
            <person name="Goodspeed R."/>
            <person name="Gross S."/>
            <person name="Mandapat C."/>
            <person name="Jackson L."/>
            <person name="Mathew T."/>
            <person name="Pu L."/>
            <person name="Thornton R."/>
            <person name="Saada N."/>
            <person name="Wilczek-Boney K.B."/>
            <person name="Lee S."/>
            <person name="Kovar C."/>
            <person name="Wu Y."/>
            <person name="Scherer S.E."/>
            <person name="Worley K.C."/>
            <person name="Muzny D.M."/>
            <person name="Gibbs R."/>
        </authorList>
    </citation>
    <scope>NUCLEOTIDE SEQUENCE</scope>
    <source>
        <strain evidence="3">Brora</strain>
    </source>
</reference>
<feature type="compositionally biased region" description="Basic and acidic residues" evidence="1">
    <location>
        <begin position="342"/>
        <end position="368"/>
    </location>
</feature>
<sequence>MKKESHNDKAQDRRVKPNKPFRLDSNSRNQLEVFQGAEKIGPGGDVLLAPVRNFRNEFAANVAPETTFCHDRRDMKRFQSGNLEEEVYGRKNAERMFRPEEQVMSGPAYDPEELKKITVDIRRSIPRDGEIIVRRITNPEQVVLVRRPEEGARPIFDRDEIKQGNLEREEEFREKRVVAIVRERGRSRSPIPTMDTQSEMHENFKVHRVNSYDAEAFQARPSLSDRWQHDRKSANEKSGNEKLLVSVRPGSPQQMIRKLTNYRGHDIPDELIDEQLYRNIRSMVYRDDATMPRMSSRDSNERHHDGFDTRRPIPTNPHDLRHSLISRGRPVDLLDARQKILERQEREPVHQEAYERNKDRGGSLERAPRSSTVTWDRERIREKILEGLPNFAARRDRYQYKEWIDKPDVVPKGPSYFEHDTRGEGNLEFRRGQGYRGGAGRGSGSSFRSRGAFRARGRPSSFTTNYVTRHIVERGRTDQVGGLGKRSPHQWEHDMFEPADKMKMDEDARPI</sequence>
<dbReference type="EMBL" id="JH432156">
    <property type="status" value="NOT_ANNOTATED_CDS"/>
    <property type="molecule type" value="Genomic_DNA"/>
</dbReference>
<feature type="region of interest" description="Disordered" evidence="1">
    <location>
        <begin position="477"/>
        <end position="511"/>
    </location>
</feature>
<evidence type="ECO:0000313" key="3">
    <source>
        <dbReference type="Proteomes" id="UP000014500"/>
    </source>
</evidence>
<dbReference type="Proteomes" id="UP000014500">
    <property type="component" value="Unassembled WGS sequence"/>
</dbReference>
<feature type="region of interest" description="Disordered" evidence="1">
    <location>
        <begin position="342"/>
        <end position="373"/>
    </location>
</feature>
<dbReference type="HOGENOM" id="CLU_533551_0_0_1"/>
<feature type="compositionally biased region" description="Basic and acidic residues" evidence="1">
    <location>
        <begin position="226"/>
        <end position="240"/>
    </location>
</feature>
<feature type="region of interest" description="Disordered" evidence="1">
    <location>
        <begin position="291"/>
        <end position="323"/>
    </location>
</feature>
<dbReference type="EnsemblMetazoa" id="SMAR012556-RA">
    <property type="protein sequence ID" value="SMAR012556-PA"/>
    <property type="gene ID" value="SMAR012556"/>
</dbReference>